<accession>A0A653A0I5</accession>
<proteinExistence type="predicted"/>
<name>A0A653A0I5_UNCDX</name>
<gene>
    <name evidence="1" type="ORF">TRIP_B110108</name>
</gene>
<sequence length="56" mass="6500">MFFRPGEGILCHAPPDQARRSLVDVGFFNAFVCLSRRRVGIYRPSFHFSRLQPFQA</sequence>
<dbReference type="AlphaFoldDB" id="A0A653A0I5"/>
<evidence type="ECO:0000313" key="1">
    <source>
        <dbReference type="EMBL" id="VBB41543.1"/>
    </source>
</evidence>
<protein>
    <submittedName>
        <fullName evidence="1">Uncharacterized protein</fullName>
    </submittedName>
</protein>
<organism evidence="1">
    <name type="scientific">Uncultured Desulfatiglans sp</name>
    <dbReference type="NCBI Taxonomy" id="1748965"/>
    <lineage>
        <taxon>Bacteria</taxon>
        <taxon>Pseudomonadati</taxon>
        <taxon>Thermodesulfobacteriota</taxon>
        <taxon>Desulfobacteria</taxon>
        <taxon>Desulfatiglandales</taxon>
        <taxon>Desulfatiglandaceae</taxon>
        <taxon>Desulfatiglans</taxon>
        <taxon>environmental samples</taxon>
    </lineage>
</organism>
<reference evidence="1" key="1">
    <citation type="submission" date="2018-07" db="EMBL/GenBank/DDBJ databases">
        <authorList>
            <consortium name="Genoscope - CEA"/>
            <person name="William W."/>
        </authorList>
    </citation>
    <scope>NUCLEOTIDE SEQUENCE</scope>
    <source>
        <strain evidence="1">IK1</strain>
    </source>
</reference>
<dbReference type="EMBL" id="UPXX01000003">
    <property type="protein sequence ID" value="VBB41543.1"/>
    <property type="molecule type" value="Genomic_DNA"/>
</dbReference>